<evidence type="ECO:0000313" key="1">
    <source>
        <dbReference type="EMBL" id="RJF87749.1"/>
    </source>
</evidence>
<sequence>MLRLSADLGGLPYSAEDREARRRWQNLLETVDPGAADHHVLAADRHVHFDSATKVDGPLAGPRLIEVLTVILLTLRTRLGAPAPAPKRRFRAEGRG</sequence>
<proteinExistence type="predicted"/>
<keyword evidence="2" id="KW-1185">Reference proteome</keyword>
<accession>A0A418WCQ1</accession>
<comment type="caution">
    <text evidence="1">The sequence shown here is derived from an EMBL/GenBank/DDBJ whole genome shotgun (WGS) entry which is preliminary data.</text>
</comment>
<dbReference type="Proteomes" id="UP000284605">
    <property type="component" value="Unassembled WGS sequence"/>
</dbReference>
<protein>
    <submittedName>
        <fullName evidence="1">Uncharacterized protein</fullName>
    </submittedName>
</protein>
<dbReference type="EMBL" id="QYUK01000011">
    <property type="protein sequence ID" value="RJF87749.1"/>
    <property type="molecule type" value="Genomic_DNA"/>
</dbReference>
<organism evidence="1 2">
    <name type="scientific">Oleomonas cavernae</name>
    <dbReference type="NCBI Taxonomy" id="2320859"/>
    <lineage>
        <taxon>Bacteria</taxon>
        <taxon>Pseudomonadati</taxon>
        <taxon>Pseudomonadota</taxon>
        <taxon>Alphaproteobacteria</taxon>
        <taxon>Acetobacterales</taxon>
        <taxon>Acetobacteraceae</taxon>
        <taxon>Oleomonas</taxon>
    </lineage>
</organism>
<dbReference type="AlphaFoldDB" id="A0A418WCQ1"/>
<reference evidence="1 2" key="1">
    <citation type="submission" date="2018-09" db="EMBL/GenBank/DDBJ databases">
        <authorList>
            <person name="Zhu H."/>
        </authorList>
    </citation>
    <scope>NUCLEOTIDE SEQUENCE [LARGE SCALE GENOMIC DNA]</scope>
    <source>
        <strain evidence="1 2">K1W22B-8</strain>
    </source>
</reference>
<name>A0A418WCQ1_9PROT</name>
<evidence type="ECO:0000313" key="2">
    <source>
        <dbReference type="Proteomes" id="UP000284605"/>
    </source>
</evidence>
<gene>
    <name evidence="1" type="ORF">D3874_12540</name>
</gene>